<proteinExistence type="predicted"/>
<evidence type="ECO:0000313" key="4">
    <source>
        <dbReference type="Proteomes" id="UP000234653"/>
    </source>
</evidence>
<dbReference type="Proteomes" id="UP000234653">
    <property type="component" value="Chromosome"/>
</dbReference>
<dbReference type="PANTHER" id="PTHR43428:SF1">
    <property type="entry name" value="ARSENATE REDUCTASE"/>
    <property type="match status" value="1"/>
</dbReference>
<feature type="domain" description="Phosphotyrosine protein phosphatase I" evidence="2">
    <location>
        <begin position="2"/>
        <end position="133"/>
    </location>
</feature>
<evidence type="ECO:0000259" key="2">
    <source>
        <dbReference type="SMART" id="SM00226"/>
    </source>
</evidence>
<dbReference type="InterPro" id="IPR036196">
    <property type="entry name" value="Ptyr_pPase_sf"/>
</dbReference>
<dbReference type="GO" id="GO:0046685">
    <property type="term" value="P:response to arsenic-containing substance"/>
    <property type="evidence" value="ECO:0007669"/>
    <property type="project" value="UniProtKB-KW"/>
</dbReference>
<dbReference type="InterPro" id="IPR023485">
    <property type="entry name" value="Ptyr_pPase"/>
</dbReference>
<gene>
    <name evidence="3" type="ORF">LA20249_09630</name>
</gene>
<dbReference type="PANTHER" id="PTHR43428">
    <property type="entry name" value="ARSENATE REDUCTASE"/>
    <property type="match status" value="1"/>
</dbReference>
<keyword evidence="4" id="KW-1185">Reference proteome</keyword>
<dbReference type="STRING" id="1423720.FC67_GL000152"/>
<accession>A0A2K9HKB3</accession>
<dbReference type="CDD" id="cd16345">
    <property type="entry name" value="LMWP_ArsC"/>
    <property type="match status" value="1"/>
</dbReference>
<organism evidence="3 4">
    <name type="scientific">Companilactobacillus alimentarius DSM 20249</name>
    <dbReference type="NCBI Taxonomy" id="1423720"/>
    <lineage>
        <taxon>Bacteria</taxon>
        <taxon>Bacillati</taxon>
        <taxon>Bacillota</taxon>
        <taxon>Bacilli</taxon>
        <taxon>Lactobacillales</taxon>
        <taxon>Lactobacillaceae</taxon>
        <taxon>Companilactobacillus</taxon>
    </lineage>
</organism>
<protein>
    <submittedName>
        <fullName evidence="3">Arsenate reductase (Thioredoxin)</fullName>
    </submittedName>
</protein>
<reference evidence="3 4" key="1">
    <citation type="submission" date="2016-12" db="EMBL/GenBank/DDBJ databases">
        <title>The whole genome sequencing and assembly of Lactobacillus alimentarius DSM 20249T strain.</title>
        <authorList>
            <person name="Lee Y.-J."/>
            <person name="Yi H."/>
            <person name="Bahn Y.-S."/>
            <person name="Kim J.F."/>
            <person name="Lee D.-W."/>
        </authorList>
    </citation>
    <scope>NUCLEOTIDE SEQUENCE [LARGE SCALE GENOMIC DNA]</scope>
    <source>
        <strain evidence="3 4">DSM 20249</strain>
    </source>
</reference>
<dbReference type="SUPFAM" id="SSF52788">
    <property type="entry name" value="Phosphotyrosine protein phosphatases I"/>
    <property type="match status" value="1"/>
</dbReference>
<dbReference type="EMBL" id="CP018867">
    <property type="protein sequence ID" value="AUI72838.1"/>
    <property type="molecule type" value="Genomic_DNA"/>
</dbReference>
<dbReference type="KEGG" id="lali:LA20249_09630"/>
<sequence>MNSIYFLCSGNSFRSQIAEGYAKKYLPNWKIQSAGVRAEGLDSRAVKIMAEDNVDISNQFSKVIDDDFMENANVVITLCGEARDKCIIPKSSRWLHWPINDPKLISGSDDKAMNQYRDIRDDIKSRIIELADIINK</sequence>
<name>A0A2K9HKB3_9LACO</name>
<dbReference type="Gene3D" id="3.40.50.2300">
    <property type="match status" value="1"/>
</dbReference>
<keyword evidence="1" id="KW-0059">Arsenical resistance</keyword>
<dbReference type="OrthoDB" id="9784339at2"/>
<dbReference type="RefSeq" id="WP_057737804.1">
    <property type="nucleotide sequence ID" value="NZ_AZDQ01000006.1"/>
</dbReference>
<dbReference type="AlphaFoldDB" id="A0A2K9HKB3"/>
<evidence type="ECO:0000256" key="1">
    <source>
        <dbReference type="ARBA" id="ARBA00022849"/>
    </source>
</evidence>
<dbReference type="SMART" id="SM00226">
    <property type="entry name" value="LMWPc"/>
    <property type="match status" value="1"/>
</dbReference>
<dbReference type="Pfam" id="PF01451">
    <property type="entry name" value="LMWPc"/>
    <property type="match status" value="1"/>
</dbReference>
<evidence type="ECO:0000313" key="3">
    <source>
        <dbReference type="EMBL" id="AUI72838.1"/>
    </source>
</evidence>